<sequence length="330" mass="36484">MSIEQLVLFTTDANGLERTLRLVQSLLQIVVSVPVLLAAVAAWLLPVSGAEAKATSNSAAAVYEVATMLVGARDRVNLVRRVFRMFRFIESSHNAHRLYSGLFAAPEQAQDPSKTAARRRRRRYDPWLDAFAATFAGLYLILETATLLDALDVPGLAVWGPERADRLNVEGQRYWFLSLSCSVLAGVLRMANVTRDLPLPPPTEAEKEGNMGSRLGDGDGDEDNNSNGEESDAKDEKKLEALNEERLRLRRIVQGRMAQRRVWQRALRDRLVVLGRRVVADAADVLLPGTIVGWTPLAPATVGYVMGFTTLLTGYDVWLRCGREAAARRA</sequence>
<dbReference type="PANTHER" id="PTHR12652:SF23">
    <property type="entry name" value="MICROBODY (PEROXISOME) PROLIFERATION PROTEIN PEROXIN 11B (EUROFUNG)"/>
    <property type="match status" value="1"/>
</dbReference>
<keyword evidence="2 6" id="KW-0472">Membrane</keyword>
<reference evidence="7 8" key="1">
    <citation type="submission" date="2024-01" db="EMBL/GenBank/DDBJ databases">
        <authorList>
            <person name="Allen C."/>
            <person name="Tagirdzhanova G."/>
        </authorList>
    </citation>
    <scope>NUCLEOTIDE SEQUENCE [LARGE SCALE GENOMIC DNA]</scope>
</reference>
<accession>A0ABP0B3Y7</accession>
<dbReference type="Proteomes" id="UP001642405">
    <property type="component" value="Unassembled WGS sequence"/>
</dbReference>
<protein>
    <recommendedName>
        <fullName evidence="9">AoPex11B-like protein</fullName>
    </recommendedName>
</protein>
<dbReference type="EMBL" id="CAWUHB010000008">
    <property type="protein sequence ID" value="CAK7214241.1"/>
    <property type="molecule type" value="Genomic_DNA"/>
</dbReference>
<feature type="transmembrane region" description="Helical" evidence="6">
    <location>
        <begin position="26"/>
        <end position="45"/>
    </location>
</feature>
<name>A0ABP0B3Y7_9PEZI</name>
<evidence type="ECO:0000256" key="2">
    <source>
        <dbReference type="ARBA" id="ARBA00023136"/>
    </source>
</evidence>
<keyword evidence="6" id="KW-0812">Transmembrane</keyword>
<keyword evidence="6" id="KW-1133">Transmembrane helix</keyword>
<feature type="transmembrane region" description="Helical" evidence="6">
    <location>
        <begin position="127"/>
        <end position="148"/>
    </location>
</feature>
<comment type="caution">
    <text evidence="7">The sequence shown here is derived from an EMBL/GenBank/DDBJ whole genome shotgun (WGS) entry which is preliminary data.</text>
</comment>
<keyword evidence="1" id="KW-0962">Peroxisome biogenesis</keyword>
<organism evidence="7 8">
    <name type="scientific">Sporothrix curviconia</name>
    <dbReference type="NCBI Taxonomy" id="1260050"/>
    <lineage>
        <taxon>Eukaryota</taxon>
        <taxon>Fungi</taxon>
        <taxon>Dikarya</taxon>
        <taxon>Ascomycota</taxon>
        <taxon>Pezizomycotina</taxon>
        <taxon>Sordariomycetes</taxon>
        <taxon>Sordariomycetidae</taxon>
        <taxon>Ophiostomatales</taxon>
        <taxon>Ophiostomataceae</taxon>
        <taxon>Sporothrix</taxon>
    </lineage>
</organism>
<evidence type="ECO:0000256" key="5">
    <source>
        <dbReference type="SAM" id="MobiDB-lite"/>
    </source>
</evidence>
<evidence type="ECO:0000256" key="3">
    <source>
        <dbReference type="ARBA" id="ARBA00023140"/>
    </source>
</evidence>
<evidence type="ECO:0000313" key="7">
    <source>
        <dbReference type="EMBL" id="CAK7214241.1"/>
    </source>
</evidence>
<dbReference type="InterPro" id="IPR008733">
    <property type="entry name" value="PEX11"/>
</dbReference>
<evidence type="ECO:0000256" key="6">
    <source>
        <dbReference type="SAM" id="Phobius"/>
    </source>
</evidence>
<evidence type="ECO:0000256" key="4">
    <source>
        <dbReference type="ARBA" id="ARBA00046271"/>
    </source>
</evidence>
<evidence type="ECO:0000313" key="8">
    <source>
        <dbReference type="Proteomes" id="UP001642405"/>
    </source>
</evidence>
<feature type="compositionally biased region" description="Acidic residues" evidence="5">
    <location>
        <begin position="218"/>
        <end position="233"/>
    </location>
</feature>
<evidence type="ECO:0000256" key="1">
    <source>
        <dbReference type="ARBA" id="ARBA00022593"/>
    </source>
</evidence>
<feature type="region of interest" description="Disordered" evidence="5">
    <location>
        <begin position="195"/>
        <end position="238"/>
    </location>
</feature>
<comment type="subcellular location">
    <subcellularLocation>
        <location evidence="4">Peroxisome membrane</location>
    </subcellularLocation>
</comment>
<keyword evidence="3" id="KW-0576">Peroxisome</keyword>
<evidence type="ECO:0008006" key="9">
    <source>
        <dbReference type="Google" id="ProtNLM"/>
    </source>
</evidence>
<keyword evidence="8" id="KW-1185">Reference proteome</keyword>
<dbReference type="PANTHER" id="PTHR12652">
    <property type="entry name" value="PEROXISOMAL BIOGENESIS FACTOR 11"/>
    <property type="match status" value="1"/>
</dbReference>
<dbReference type="Pfam" id="PF05648">
    <property type="entry name" value="PEX11"/>
    <property type="match status" value="1"/>
</dbReference>
<gene>
    <name evidence="7" type="ORF">SCUCBS95973_002071</name>
</gene>
<proteinExistence type="predicted"/>